<feature type="region of interest" description="Disordered" evidence="1">
    <location>
        <begin position="178"/>
        <end position="199"/>
    </location>
</feature>
<dbReference type="EMBL" id="JBHUCP010000028">
    <property type="protein sequence ID" value="MFD1534150.1"/>
    <property type="molecule type" value="Genomic_DNA"/>
</dbReference>
<keyword evidence="3" id="KW-1185">Reference proteome</keyword>
<dbReference type="RefSeq" id="WP_343984488.1">
    <property type="nucleotide sequence ID" value="NZ_BAAAJG010000023.1"/>
</dbReference>
<evidence type="ECO:0000256" key="1">
    <source>
        <dbReference type="SAM" id="MobiDB-lite"/>
    </source>
</evidence>
<evidence type="ECO:0000313" key="2">
    <source>
        <dbReference type="EMBL" id="MFD1534150.1"/>
    </source>
</evidence>
<organism evidence="2 3">
    <name type="scientific">Pseudonocardia aurantiaca</name>
    <dbReference type="NCBI Taxonomy" id="75290"/>
    <lineage>
        <taxon>Bacteria</taxon>
        <taxon>Bacillati</taxon>
        <taxon>Actinomycetota</taxon>
        <taxon>Actinomycetes</taxon>
        <taxon>Pseudonocardiales</taxon>
        <taxon>Pseudonocardiaceae</taxon>
        <taxon>Pseudonocardia</taxon>
    </lineage>
</organism>
<proteinExistence type="predicted"/>
<sequence length="199" mass="21000">MRARDVLRLNRRGLPEAGSTALSGAQRAGRARAAATGALIAARAIEMLDEDLGGMLVRVLERHTALGEAGRQSRLDPGTALYVDLAQLRSIPASVTAELDVYVDRLHRATVTAVLEVEFGLLGVRAVVQDGWVTGVDGQQSVTAVLKVESIQVGNRAPVPLEDCILFESGSRTERAPIALPNPIPLGHSPGDQAGPAPY</sequence>
<name>A0ABW4FVU8_9PSEU</name>
<evidence type="ECO:0000313" key="3">
    <source>
        <dbReference type="Proteomes" id="UP001597145"/>
    </source>
</evidence>
<reference evidence="3" key="1">
    <citation type="journal article" date="2019" name="Int. J. Syst. Evol. Microbiol.">
        <title>The Global Catalogue of Microorganisms (GCM) 10K type strain sequencing project: providing services to taxonomists for standard genome sequencing and annotation.</title>
        <authorList>
            <consortium name="The Broad Institute Genomics Platform"/>
            <consortium name="The Broad Institute Genome Sequencing Center for Infectious Disease"/>
            <person name="Wu L."/>
            <person name="Ma J."/>
        </authorList>
    </citation>
    <scope>NUCLEOTIDE SEQUENCE [LARGE SCALE GENOMIC DNA]</scope>
    <source>
        <strain evidence="3">JCM 12165</strain>
    </source>
</reference>
<gene>
    <name evidence="2" type="ORF">ACFSCY_32505</name>
</gene>
<comment type="caution">
    <text evidence="2">The sequence shown here is derived from an EMBL/GenBank/DDBJ whole genome shotgun (WGS) entry which is preliminary data.</text>
</comment>
<protein>
    <submittedName>
        <fullName evidence="2">Uncharacterized protein</fullName>
    </submittedName>
</protein>
<dbReference type="Proteomes" id="UP001597145">
    <property type="component" value="Unassembled WGS sequence"/>
</dbReference>
<accession>A0ABW4FVU8</accession>